<feature type="domain" description="Glucose-6-phosphate dehydrogenase assembly protein OpcA C-terminal" evidence="3">
    <location>
        <begin position="167"/>
        <end position="314"/>
    </location>
</feature>
<sequence length="360" mass="38322">MPTIINLPDTDTRDIARQLVTLRETGGIVTTGRVLTLIVLAQRDDDLENIVKTVNNVSREHPARVLVLVAGEPRGANRLDAELRLGGEAGAAEVVVMHMEGEVGAHPEAIVTPLLLPDTPVVAWWPSTPPQVPAATPIGQIAQRRITDSLADPDGNAVYTRRTGYTPGDSDLAWSRLTAWRGVLASALDFPPHGKITAARIEGPGEDPSVDVAAGWLADRLAAPVQRVVTEEPEVPLDADGDPKPPVTKVTLTRRGGEGECTDVTVEVENATTACVTITGRPPFKVALSRRTTVDCLAEELRHLDPDTAYARALRGLGRIRRLTAEEAREADAASPDDGPCAASSAATDSTARNPEESSR</sequence>
<feature type="region of interest" description="Disordered" evidence="1">
    <location>
        <begin position="326"/>
        <end position="360"/>
    </location>
</feature>
<proteinExistence type="predicted"/>
<dbReference type="InterPro" id="IPR046801">
    <property type="entry name" value="OpcA_G6PD_N"/>
</dbReference>
<accession>A0ABV7ZQL7</accession>
<reference evidence="5" key="1">
    <citation type="journal article" date="2019" name="Int. J. Syst. Evol. Microbiol.">
        <title>The Global Catalogue of Microorganisms (GCM) 10K type strain sequencing project: providing services to taxonomists for standard genome sequencing and annotation.</title>
        <authorList>
            <consortium name="The Broad Institute Genomics Platform"/>
            <consortium name="The Broad Institute Genome Sequencing Center for Infectious Disease"/>
            <person name="Wu L."/>
            <person name="Ma J."/>
        </authorList>
    </citation>
    <scope>NUCLEOTIDE SEQUENCE [LARGE SCALE GENOMIC DNA]</scope>
    <source>
        <strain evidence="5">CCUG 53252</strain>
    </source>
</reference>
<gene>
    <name evidence="4" type="ORF">ACFORJ_11710</name>
</gene>
<dbReference type="InterPro" id="IPR046802">
    <property type="entry name" value="OpcA_G6PD_C"/>
</dbReference>
<evidence type="ECO:0000259" key="3">
    <source>
        <dbReference type="Pfam" id="PF20171"/>
    </source>
</evidence>
<evidence type="ECO:0000256" key="1">
    <source>
        <dbReference type="SAM" id="MobiDB-lite"/>
    </source>
</evidence>
<dbReference type="Pfam" id="PF20171">
    <property type="entry name" value="OpcA_G6PD_C"/>
    <property type="match status" value="1"/>
</dbReference>
<name>A0ABV7ZQL7_9CORY</name>
<keyword evidence="5" id="KW-1185">Reference proteome</keyword>
<dbReference type="PANTHER" id="PTHR38658:SF1">
    <property type="entry name" value="OXPP CYCLE PROTEIN OPCA-RELATED"/>
    <property type="match status" value="1"/>
</dbReference>
<dbReference type="InterPro" id="IPR004555">
    <property type="entry name" value="G6PDH_assembly_OpcA"/>
</dbReference>
<organism evidence="4 5">
    <name type="scientific">Corynebacterium hansenii</name>
    <dbReference type="NCBI Taxonomy" id="394964"/>
    <lineage>
        <taxon>Bacteria</taxon>
        <taxon>Bacillati</taxon>
        <taxon>Actinomycetota</taxon>
        <taxon>Actinomycetes</taxon>
        <taxon>Mycobacteriales</taxon>
        <taxon>Corynebacteriaceae</taxon>
        <taxon>Corynebacterium</taxon>
    </lineage>
</organism>
<feature type="compositionally biased region" description="Low complexity" evidence="1">
    <location>
        <begin position="342"/>
        <end position="352"/>
    </location>
</feature>
<evidence type="ECO:0000313" key="5">
    <source>
        <dbReference type="Proteomes" id="UP001595751"/>
    </source>
</evidence>
<feature type="domain" description="Glucose-6-phosphate dehydrogenase assembly protein OpcA N-terminal" evidence="2">
    <location>
        <begin position="55"/>
        <end position="154"/>
    </location>
</feature>
<comment type="caution">
    <text evidence="4">The sequence shown here is derived from an EMBL/GenBank/DDBJ whole genome shotgun (WGS) entry which is preliminary data.</text>
</comment>
<evidence type="ECO:0000259" key="2">
    <source>
        <dbReference type="Pfam" id="PF10128"/>
    </source>
</evidence>
<dbReference type="Proteomes" id="UP001595751">
    <property type="component" value="Unassembled WGS sequence"/>
</dbReference>
<dbReference type="RefSeq" id="WP_290293135.1">
    <property type="nucleotide sequence ID" value="NZ_CP047211.1"/>
</dbReference>
<dbReference type="Pfam" id="PF10128">
    <property type="entry name" value="OpcA_G6PD_assem"/>
    <property type="match status" value="1"/>
</dbReference>
<protein>
    <submittedName>
        <fullName evidence="4">Glucose-6-phosphate dehydrogenase assembly protein OpcA</fullName>
    </submittedName>
</protein>
<evidence type="ECO:0000313" key="4">
    <source>
        <dbReference type="EMBL" id="MFC3850823.1"/>
    </source>
</evidence>
<dbReference type="EMBL" id="JBHRZN010000004">
    <property type="protein sequence ID" value="MFC3850823.1"/>
    <property type="molecule type" value="Genomic_DNA"/>
</dbReference>
<dbReference type="PANTHER" id="PTHR38658">
    <property type="entry name" value="OXPP CYCLE PROTEIN OPCA-RELATED"/>
    <property type="match status" value="1"/>
</dbReference>